<dbReference type="OrthoDB" id="3647at2759"/>
<evidence type="ECO:0000313" key="3">
    <source>
        <dbReference type="Proteomes" id="UP000038010"/>
    </source>
</evidence>
<organism evidence="2 3">
    <name type="scientific">Cyphellophora attinorum</name>
    <dbReference type="NCBI Taxonomy" id="1664694"/>
    <lineage>
        <taxon>Eukaryota</taxon>
        <taxon>Fungi</taxon>
        <taxon>Dikarya</taxon>
        <taxon>Ascomycota</taxon>
        <taxon>Pezizomycotina</taxon>
        <taxon>Eurotiomycetes</taxon>
        <taxon>Chaetothyriomycetidae</taxon>
        <taxon>Chaetothyriales</taxon>
        <taxon>Cyphellophoraceae</taxon>
        <taxon>Cyphellophora</taxon>
    </lineage>
</organism>
<dbReference type="STRING" id="1664694.A0A0N1NW09"/>
<dbReference type="EMBL" id="LFJN01000043">
    <property type="protein sequence ID" value="KPI35196.1"/>
    <property type="molecule type" value="Genomic_DNA"/>
</dbReference>
<name>A0A0N1NW09_9EURO</name>
<evidence type="ECO:0000259" key="1">
    <source>
        <dbReference type="Pfam" id="PF13649"/>
    </source>
</evidence>
<dbReference type="VEuPathDB" id="FungiDB:AB675_10137"/>
<dbReference type="SUPFAM" id="SSF53335">
    <property type="entry name" value="S-adenosyl-L-methionine-dependent methyltransferases"/>
    <property type="match status" value="1"/>
</dbReference>
<proteinExistence type="predicted"/>
<gene>
    <name evidence="2" type="ORF">AB675_10137</name>
</gene>
<dbReference type="CDD" id="cd02440">
    <property type="entry name" value="AdoMet_MTases"/>
    <property type="match status" value="1"/>
</dbReference>
<feature type="domain" description="Methyltransferase" evidence="1">
    <location>
        <begin position="46"/>
        <end position="150"/>
    </location>
</feature>
<protein>
    <recommendedName>
        <fullName evidence="1">Methyltransferase domain-containing protein</fullName>
    </recommendedName>
</protein>
<dbReference type="Gene3D" id="3.40.50.150">
    <property type="entry name" value="Vaccinia Virus protein VP39"/>
    <property type="match status" value="1"/>
</dbReference>
<accession>A0A0N1NW09</accession>
<dbReference type="InterPro" id="IPR041698">
    <property type="entry name" value="Methyltransf_25"/>
</dbReference>
<dbReference type="Proteomes" id="UP000038010">
    <property type="component" value="Unassembled WGS sequence"/>
</dbReference>
<dbReference type="AlphaFoldDB" id="A0A0N1NW09"/>
<comment type="caution">
    <text evidence="2">The sequence shown here is derived from an EMBL/GenBank/DDBJ whole genome shotgun (WGS) entry which is preliminary data.</text>
</comment>
<sequence length="257" mass="28933">MSGTSALQNNYDDNARAYNQFLATPLGTLEAQLFELCIPPCKDCDVLDLGGGTGLGARDAINAGARHVDVIDISPEMMRQGQDYERSIGRSDAIDWHQADVSQSLDRQLDVGRLGPYDMVIANGIFDHAQSKAELRAMWANAARFLKPGGRVVANRNDPFSQAVGDGVYGVKFTDFERLENDEGWRYTYRVVDTDLVFESYALDCYVNDHTEVAREFCEDFETVRWEKTAVVRSDMAFWATYLQHPILYIFTATKRS</sequence>
<reference evidence="2 3" key="1">
    <citation type="submission" date="2015-06" db="EMBL/GenBank/DDBJ databases">
        <title>Draft genome of the ant-associated black yeast Phialophora attae CBS 131958.</title>
        <authorList>
            <person name="Moreno L.F."/>
            <person name="Stielow B.J."/>
            <person name="de Hoog S."/>
            <person name="Vicente V.A."/>
            <person name="Weiss V.A."/>
            <person name="de Vries M."/>
            <person name="Cruz L.M."/>
            <person name="Souza E.M."/>
        </authorList>
    </citation>
    <scope>NUCLEOTIDE SEQUENCE [LARGE SCALE GENOMIC DNA]</scope>
    <source>
        <strain evidence="2 3">CBS 131958</strain>
    </source>
</reference>
<dbReference type="Pfam" id="PF13649">
    <property type="entry name" value="Methyltransf_25"/>
    <property type="match status" value="1"/>
</dbReference>
<dbReference type="RefSeq" id="XP_017995159.1">
    <property type="nucleotide sequence ID" value="XM_018138887.1"/>
</dbReference>
<dbReference type="PANTHER" id="PTHR43591">
    <property type="entry name" value="METHYLTRANSFERASE"/>
    <property type="match status" value="1"/>
</dbReference>
<evidence type="ECO:0000313" key="2">
    <source>
        <dbReference type="EMBL" id="KPI35196.1"/>
    </source>
</evidence>
<dbReference type="InterPro" id="IPR029063">
    <property type="entry name" value="SAM-dependent_MTases_sf"/>
</dbReference>
<dbReference type="GeneID" id="28730767"/>
<keyword evidence="3" id="KW-1185">Reference proteome</keyword>